<dbReference type="GO" id="GO:0016787">
    <property type="term" value="F:hydrolase activity"/>
    <property type="evidence" value="ECO:0007669"/>
    <property type="project" value="UniProtKB-KW"/>
</dbReference>
<dbReference type="EMBL" id="CP000774">
    <property type="protein sequence ID" value="ABS63611.1"/>
    <property type="molecule type" value="Genomic_DNA"/>
</dbReference>
<dbReference type="Gene3D" id="3.40.630.40">
    <property type="entry name" value="Zn-dependent exopeptidases"/>
    <property type="match status" value="1"/>
</dbReference>
<dbReference type="KEGG" id="pla:Plav_1997"/>
<evidence type="ECO:0000313" key="2">
    <source>
        <dbReference type="EMBL" id="ABS63611.1"/>
    </source>
</evidence>
<evidence type="ECO:0000256" key="1">
    <source>
        <dbReference type="SAM" id="MobiDB-lite"/>
    </source>
</evidence>
<reference evidence="2 3" key="1">
    <citation type="journal article" date="2011" name="Stand. Genomic Sci.">
        <title>Complete genome sequence of Parvibaculum lavamentivorans type strain (DS-1(T)).</title>
        <authorList>
            <person name="Schleheck D."/>
            <person name="Weiss M."/>
            <person name="Pitluck S."/>
            <person name="Bruce D."/>
            <person name="Land M.L."/>
            <person name="Han S."/>
            <person name="Saunders E."/>
            <person name="Tapia R."/>
            <person name="Detter C."/>
            <person name="Brettin T."/>
            <person name="Han J."/>
            <person name="Woyke T."/>
            <person name="Goodwin L."/>
            <person name="Pennacchio L."/>
            <person name="Nolan M."/>
            <person name="Cook A.M."/>
            <person name="Kjelleberg S."/>
            <person name="Thomas T."/>
        </authorList>
    </citation>
    <scope>NUCLEOTIDE SEQUENCE [LARGE SCALE GENOMIC DNA]</scope>
    <source>
        <strain evidence="3">DS-1 / DSM 13023 / NCIMB 13966</strain>
    </source>
</reference>
<dbReference type="Pfam" id="PF05013">
    <property type="entry name" value="FGase"/>
    <property type="match status" value="1"/>
</dbReference>
<dbReference type="InterPro" id="IPR007709">
    <property type="entry name" value="N-FG_amidohydro"/>
</dbReference>
<dbReference type="Proteomes" id="UP000006377">
    <property type="component" value="Chromosome"/>
</dbReference>
<evidence type="ECO:0000313" key="3">
    <source>
        <dbReference type="Proteomes" id="UP000006377"/>
    </source>
</evidence>
<gene>
    <name evidence="2" type="ordered locus">Plav_1997</name>
</gene>
<proteinExistence type="predicted"/>
<protein>
    <submittedName>
        <fullName evidence="2">N-formylglutamate amidohydrolase</fullName>
    </submittedName>
</protein>
<keyword evidence="3" id="KW-1185">Reference proteome</keyword>
<dbReference type="AlphaFoldDB" id="A7HUM8"/>
<dbReference type="SUPFAM" id="SSF53187">
    <property type="entry name" value="Zn-dependent exopeptidases"/>
    <property type="match status" value="1"/>
</dbReference>
<accession>A7HUM8</accession>
<dbReference type="HOGENOM" id="CLU_069318_1_0_5"/>
<feature type="region of interest" description="Disordered" evidence="1">
    <location>
        <begin position="1"/>
        <end position="42"/>
    </location>
</feature>
<dbReference type="STRING" id="402881.Plav_1997"/>
<name>A7HUM8_PARL1</name>
<keyword evidence="2" id="KW-0378">Hydrolase</keyword>
<sequence length="340" mass="37189">MLDTLRPRGRGSRNRQSANQKMDLGPETAASDSNAEMAPFGGDDGTLFERPILVERPETQLVPFVFSSPHSGRYYPEAFVAGSNLDPVTLRRSEDCFVEELFGGVVQLGAPLLQARFPRAYLDANREPYELDPTMFAEPLPPHVNTRSLRVAGGLGTIARVVADSAEIYRAPLAYAEAEQRIRHLYMPFHEALRELLEETLTAFGCAVLIDCHSMPSVGGPADDDNGFDRPDIVLGDRYGTSCSGALTAEAERILKDLGYSVARNNPYAGGFNTEHYGRPSRGLHALQIEINRALYMDEARLERTDGFVQVRDDMAAFAAELARHDPSALAGAGVRGAAF</sequence>
<dbReference type="eggNOG" id="COG3741">
    <property type="taxonomic scope" value="Bacteria"/>
</dbReference>
<organism evidence="2 3">
    <name type="scientific">Parvibaculum lavamentivorans (strain DS-1 / DSM 13023 / NCIMB 13966)</name>
    <dbReference type="NCBI Taxonomy" id="402881"/>
    <lineage>
        <taxon>Bacteria</taxon>
        <taxon>Pseudomonadati</taxon>
        <taxon>Pseudomonadota</taxon>
        <taxon>Alphaproteobacteria</taxon>
        <taxon>Hyphomicrobiales</taxon>
        <taxon>Parvibaculaceae</taxon>
        <taxon>Parvibaculum</taxon>
    </lineage>
</organism>